<dbReference type="Proteomes" id="UP000271889">
    <property type="component" value="Unassembled WGS sequence"/>
</dbReference>
<dbReference type="Pfam" id="PF00431">
    <property type="entry name" value="CUB"/>
    <property type="match status" value="1"/>
</dbReference>
<evidence type="ECO:0000313" key="5">
    <source>
        <dbReference type="Proteomes" id="UP000271889"/>
    </source>
</evidence>
<dbReference type="EMBL" id="UYRV01006858">
    <property type="protein sequence ID" value="VDK54070.1"/>
    <property type="molecule type" value="Genomic_DNA"/>
</dbReference>
<dbReference type="InterPro" id="IPR000859">
    <property type="entry name" value="CUB_dom"/>
</dbReference>
<dbReference type="PROSITE" id="PS01180">
    <property type="entry name" value="CUB"/>
    <property type="match status" value="1"/>
</dbReference>
<dbReference type="AlphaFoldDB" id="A0A3P6RH83"/>
<comment type="caution">
    <text evidence="2">Lacks conserved residue(s) required for the propagation of feature annotation.</text>
</comment>
<dbReference type="SUPFAM" id="SSF49854">
    <property type="entry name" value="Spermadhesin, CUB domain"/>
    <property type="match status" value="1"/>
</dbReference>
<organism evidence="4 5">
    <name type="scientific">Cylicostephanus goldi</name>
    <name type="common">Nematode worm</name>
    <dbReference type="NCBI Taxonomy" id="71465"/>
    <lineage>
        <taxon>Eukaryota</taxon>
        <taxon>Metazoa</taxon>
        <taxon>Ecdysozoa</taxon>
        <taxon>Nematoda</taxon>
        <taxon>Chromadorea</taxon>
        <taxon>Rhabditida</taxon>
        <taxon>Rhabditina</taxon>
        <taxon>Rhabditomorpha</taxon>
        <taxon>Strongyloidea</taxon>
        <taxon>Strongylidae</taxon>
        <taxon>Cylicostephanus</taxon>
    </lineage>
</organism>
<dbReference type="InterPro" id="IPR035914">
    <property type="entry name" value="Sperma_CUB_dom_sf"/>
</dbReference>
<reference evidence="4 5" key="1">
    <citation type="submission" date="2018-11" db="EMBL/GenBank/DDBJ databases">
        <authorList>
            <consortium name="Pathogen Informatics"/>
        </authorList>
    </citation>
    <scope>NUCLEOTIDE SEQUENCE [LARGE SCALE GENOMIC DNA]</scope>
</reference>
<name>A0A3P6RH83_CYLGO</name>
<evidence type="ECO:0000256" key="2">
    <source>
        <dbReference type="PROSITE-ProRule" id="PRU00059"/>
    </source>
</evidence>
<keyword evidence="5" id="KW-1185">Reference proteome</keyword>
<proteinExistence type="predicted"/>
<sequence length="151" mass="16653">MGGYPNPRDCSKCICPRGYGGALCNARPQAKTCGETVTALSEKQTITHTLGDSKNGATLADFEQCYYWIQNPEKKTVKLTIKSLKVGYDNVACNYGGVEIKAQKDQLMSGYRFCDSEENKGKVITSSNTVIPVILYTRYGATKLELVYRTV</sequence>
<dbReference type="OrthoDB" id="5858639at2759"/>
<feature type="domain" description="CUB" evidence="3">
    <location>
        <begin position="33"/>
        <end position="151"/>
    </location>
</feature>
<accession>A0A3P6RH83</accession>
<evidence type="ECO:0000259" key="3">
    <source>
        <dbReference type="PROSITE" id="PS01180"/>
    </source>
</evidence>
<dbReference type="Gene3D" id="2.60.120.290">
    <property type="entry name" value="Spermadhesin, CUB domain"/>
    <property type="match status" value="1"/>
</dbReference>
<evidence type="ECO:0000256" key="1">
    <source>
        <dbReference type="ARBA" id="ARBA00023157"/>
    </source>
</evidence>
<dbReference type="SMART" id="SM00042">
    <property type="entry name" value="CUB"/>
    <property type="match status" value="1"/>
</dbReference>
<gene>
    <name evidence="4" type="ORF">CGOC_LOCUS2881</name>
</gene>
<keyword evidence="1" id="KW-1015">Disulfide bond</keyword>
<protein>
    <recommendedName>
        <fullName evidence="3">CUB domain-containing protein</fullName>
    </recommendedName>
</protein>
<evidence type="ECO:0000313" key="4">
    <source>
        <dbReference type="EMBL" id="VDK54070.1"/>
    </source>
</evidence>